<dbReference type="InterPro" id="IPR001279">
    <property type="entry name" value="Metallo-B-lactamas"/>
</dbReference>
<evidence type="ECO:0000313" key="3">
    <source>
        <dbReference type="Proteomes" id="UP001220961"/>
    </source>
</evidence>
<dbReference type="InterPro" id="IPR036291">
    <property type="entry name" value="NAD(P)-bd_dom_sf"/>
</dbReference>
<dbReference type="Pfam" id="PF12706">
    <property type="entry name" value="Lactamase_B_2"/>
    <property type="match status" value="1"/>
</dbReference>
<evidence type="ECO:0000259" key="1">
    <source>
        <dbReference type="Pfam" id="PF12706"/>
    </source>
</evidence>
<dbReference type="Gene3D" id="3.60.15.10">
    <property type="entry name" value="Ribonuclease Z/Hydroxyacylglutathione hydrolase-like"/>
    <property type="match status" value="1"/>
</dbReference>
<organism evidence="2 3">
    <name type="scientific">Malassezia caprae</name>
    <dbReference type="NCBI Taxonomy" id="1381934"/>
    <lineage>
        <taxon>Eukaryota</taxon>
        <taxon>Fungi</taxon>
        <taxon>Dikarya</taxon>
        <taxon>Basidiomycota</taxon>
        <taxon>Ustilaginomycotina</taxon>
        <taxon>Malasseziomycetes</taxon>
        <taxon>Malasseziales</taxon>
        <taxon>Malasseziaceae</taxon>
        <taxon>Malassezia</taxon>
    </lineage>
</organism>
<protein>
    <recommendedName>
        <fullName evidence="1">Metallo-beta-lactamase domain-containing protein</fullName>
    </recommendedName>
</protein>
<dbReference type="InterPro" id="IPR002347">
    <property type="entry name" value="SDR_fam"/>
</dbReference>
<name>A0AAF0IWI2_9BASI</name>
<dbReference type="SUPFAM" id="SSF51735">
    <property type="entry name" value="NAD(P)-binding Rossmann-fold domains"/>
    <property type="match status" value="1"/>
</dbReference>
<accession>A0AAF0IWI2</accession>
<dbReference type="EMBL" id="CP119911">
    <property type="protein sequence ID" value="WFD20032.1"/>
    <property type="molecule type" value="Genomic_DNA"/>
</dbReference>
<evidence type="ECO:0000313" key="2">
    <source>
        <dbReference type="EMBL" id="WFD20032.1"/>
    </source>
</evidence>
<dbReference type="PANTHER" id="PTHR42663">
    <property type="entry name" value="HYDROLASE C777.06C-RELATED-RELATED"/>
    <property type="match status" value="1"/>
</dbReference>
<dbReference type="InterPro" id="IPR036866">
    <property type="entry name" value="RibonucZ/Hydroxyglut_hydro"/>
</dbReference>
<dbReference type="SUPFAM" id="SSF56281">
    <property type="entry name" value="Metallo-hydrolase/oxidoreductase"/>
    <property type="match status" value="1"/>
</dbReference>
<dbReference type="Pfam" id="PF00106">
    <property type="entry name" value="adh_short"/>
    <property type="match status" value="1"/>
</dbReference>
<sequence length="593" mass="64910">MAPLTGPKSQWLDQVLFLGTGTSSQVPAIHCITGDEKECVTCHDALKPGSKNRRFCTSLIAVGSHPETPESTSTILIDCGKSFYESALRFFPRYGLRRIDAVLLTHGHADAILGLDDLRSWTMGGCIQGHVDVYLTHECMETVQQTFPYLIDRSRATGGGDVGALRWHLIDSHKPFLAGPMQIEVVPLSVDHGFYTGSDKPFECLGFRIDSMSYVSDCHYIPEKTLSRMVGSDLVILDGLMMHRHKSHFSIPQAIDCLLELTQRQLKNELPSPSLALLTDITHRVEHDHTESELQHMLQGMRAWLHEHPEAASRWWDTIARQCVARGCSNLLLVARREEALRLVKETIVAEQTTPAARACAEAIELHVADCCHVSDVYRLQSRITEEFGGIDTLYLVFGALWTQSLLGVAGTDPTADRDATGPTLNGLQTLSDSVRAINDANITGTALVLSALIPRLQTNSKAPYVCVVGSLASLVPAPTRSMYCATKGAQQMLVQSVAAECATQAKIDGYSHVQFVVLAPSTVQTSFRSHMALTQGPLAVAPSSTGSLRSTDVAREAVSCVERGVTGVVPMPSKYFWVWLFSPLMYVDGHLT</sequence>
<dbReference type="Proteomes" id="UP001220961">
    <property type="component" value="Chromosome 4"/>
</dbReference>
<proteinExistence type="predicted"/>
<gene>
    <name evidence="2" type="ORF">MCAP1_002276</name>
</gene>
<dbReference type="AlphaFoldDB" id="A0AAF0IWI2"/>
<keyword evidence="3" id="KW-1185">Reference proteome</keyword>
<dbReference type="CDD" id="cd05233">
    <property type="entry name" value="SDR_c"/>
    <property type="match status" value="1"/>
</dbReference>
<dbReference type="PANTHER" id="PTHR42663:SF6">
    <property type="entry name" value="HYDROLASE C777.06C-RELATED"/>
    <property type="match status" value="1"/>
</dbReference>
<dbReference type="Gene3D" id="3.40.50.720">
    <property type="entry name" value="NAD(P)-binding Rossmann-like Domain"/>
    <property type="match status" value="1"/>
</dbReference>
<feature type="domain" description="Metallo-beta-lactamase" evidence="1">
    <location>
        <begin position="74"/>
        <end position="265"/>
    </location>
</feature>
<reference evidence="2" key="1">
    <citation type="submission" date="2023-03" db="EMBL/GenBank/DDBJ databases">
        <title>Mating type loci evolution in Malassezia.</title>
        <authorList>
            <person name="Coelho M.A."/>
        </authorList>
    </citation>
    <scope>NUCLEOTIDE SEQUENCE</scope>
    <source>
        <strain evidence="2">CBS 10434</strain>
    </source>
</reference>
<dbReference type="CDD" id="cd16279">
    <property type="entry name" value="metallo-hydrolase-like_MBL-fold"/>
    <property type="match status" value="1"/>
</dbReference>